<evidence type="ECO:0000256" key="3">
    <source>
        <dbReference type="ARBA" id="ARBA00023121"/>
    </source>
</evidence>
<evidence type="ECO:0000313" key="5">
    <source>
        <dbReference type="EMBL" id="MFD1832299.1"/>
    </source>
</evidence>
<accession>A0ABW4PPZ3</accession>
<evidence type="ECO:0000256" key="1">
    <source>
        <dbReference type="ARBA" id="ARBA00004255"/>
    </source>
</evidence>
<evidence type="ECO:0000256" key="2">
    <source>
        <dbReference type="ARBA" id="ARBA00023034"/>
    </source>
</evidence>
<keyword evidence="6" id="KW-1185">Reference proteome</keyword>
<dbReference type="InterPro" id="IPR008628">
    <property type="entry name" value="GPP34-like"/>
</dbReference>
<proteinExistence type="predicted"/>
<keyword evidence="4" id="KW-0472">Membrane</keyword>
<dbReference type="Gene3D" id="1.10.3630.10">
    <property type="entry name" value="yeast vps74-n-term truncation variant domain like"/>
    <property type="match status" value="1"/>
</dbReference>
<evidence type="ECO:0000313" key="6">
    <source>
        <dbReference type="Proteomes" id="UP001597365"/>
    </source>
</evidence>
<comment type="subcellular location">
    <subcellularLocation>
        <location evidence="1">Golgi apparatus membrane</location>
        <topology evidence="1">Peripheral membrane protein</topology>
        <orientation evidence="1">Cytoplasmic side</orientation>
    </subcellularLocation>
</comment>
<name>A0ABW4PPZ3_9ACTN</name>
<dbReference type="Pfam" id="PF05719">
    <property type="entry name" value="GPP34"/>
    <property type="match status" value="1"/>
</dbReference>
<dbReference type="PANTHER" id="PTHR12704:SF2">
    <property type="entry name" value="GOLGI PHOSPHOPROTEIN 3 HOMOLOG SAURON"/>
    <property type="match status" value="1"/>
</dbReference>
<dbReference type="PANTHER" id="PTHR12704">
    <property type="entry name" value="TRANS-GOLGI PROTEIN GMX33"/>
    <property type="match status" value="1"/>
</dbReference>
<organism evidence="5 6">
    <name type="scientific">Streptomyces desertarenae</name>
    <dbReference type="NCBI Taxonomy" id="2666184"/>
    <lineage>
        <taxon>Bacteria</taxon>
        <taxon>Bacillati</taxon>
        <taxon>Actinomycetota</taxon>
        <taxon>Actinomycetes</taxon>
        <taxon>Kitasatosporales</taxon>
        <taxon>Streptomycetaceae</taxon>
        <taxon>Streptomyces</taxon>
    </lineage>
</organism>
<dbReference type="EMBL" id="JBHUFU010000014">
    <property type="protein sequence ID" value="MFD1832299.1"/>
    <property type="molecule type" value="Genomic_DNA"/>
</dbReference>
<gene>
    <name evidence="5" type="ORF">ACFSJS_22000</name>
</gene>
<comment type="caution">
    <text evidence="5">The sequence shown here is derived from an EMBL/GenBank/DDBJ whole genome shotgun (WGS) entry which is preliminary data.</text>
</comment>
<keyword evidence="3" id="KW-0446">Lipid-binding</keyword>
<dbReference type="RefSeq" id="WP_380903080.1">
    <property type="nucleotide sequence ID" value="NZ_JBHUFU010000014.1"/>
</dbReference>
<sequence>MEATLGEQVLLLSLDDETGRVREETRTACAVAGAAVLELVLAGRVEVVDDRVCVRDPGPLGNPALDEVLARIAEGNGGRRRPRRTKDCVQHLRKAAVSGANRALVERGLVREEKSKVLGLFPVTRYPETDGSVEKALRQRLEAVVLGGEQPDERTASLVALVHGAKLHRQAFPGADQRAARSRTKEIAEGQWAGEAVRGAIEAIQAATAAVVAATAAAGAAG</sequence>
<dbReference type="InterPro" id="IPR038261">
    <property type="entry name" value="GPP34-like_sf"/>
</dbReference>
<keyword evidence="2" id="KW-0333">Golgi apparatus</keyword>
<evidence type="ECO:0000256" key="4">
    <source>
        <dbReference type="ARBA" id="ARBA00023136"/>
    </source>
</evidence>
<dbReference type="Proteomes" id="UP001597365">
    <property type="component" value="Unassembled WGS sequence"/>
</dbReference>
<reference evidence="6" key="1">
    <citation type="journal article" date="2019" name="Int. J. Syst. Evol. Microbiol.">
        <title>The Global Catalogue of Microorganisms (GCM) 10K type strain sequencing project: providing services to taxonomists for standard genome sequencing and annotation.</title>
        <authorList>
            <consortium name="The Broad Institute Genomics Platform"/>
            <consortium name="The Broad Institute Genome Sequencing Center for Infectious Disease"/>
            <person name="Wu L."/>
            <person name="Ma J."/>
        </authorList>
    </citation>
    <scope>NUCLEOTIDE SEQUENCE [LARGE SCALE GENOMIC DNA]</scope>
    <source>
        <strain evidence="6">CGMCC 4.7455</strain>
    </source>
</reference>
<protein>
    <submittedName>
        <fullName evidence="5">GPP34 family phosphoprotein</fullName>
    </submittedName>
</protein>